<dbReference type="Proteomes" id="UP000305401">
    <property type="component" value="Unassembled WGS sequence"/>
</dbReference>
<dbReference type="EMBL" id="SSTG01000011">
    <property type="protein sequence ID" value="THG54743.1"/>
    <property type="molecule type" value="Genomic_DNA"/>
</dbReference>
<name>A0AC61S7F5_9BACT</name>
<evidence type="ECO:0000313" key="1">
    <source>
        <dbReference type="EMBL" id="THG54743.1"/>
    </source>
</evidence>
<sequence length="654" mass="73783">MKLKNIILTATLSMTFMAMAQKPEQQYNFTIDISKPVASVNPAMYGIFFEDINFAADGGLYAELIKNRSFEFPDAFTGWQPFGKVSIESESPCFDRNPHYVRITNDGRLLRAGIDNEGFRGIGLKKDESYNLTFYARTKSAKPIKISVQVVRPDGSNPVVKTVNVSGSEWKKYSVEIKPAYTEAHNRIRLVVQDRGTVDFDHISMFPANTWKNRPGGLRRDLAQALYDLNPGVFRFPGGCIIEGNSLATRYQWKNSVGPVENRPLNENRWNYTFKHKAFPDYFQTYGLGFFEYFQLAEDLGAEPLPVISCGLSCQYESNEVVPMDSLQPYVQDALDLIEFANGDTTSVWGKVRAQMGHPAPFGLKMLAVGNEQWGKVYPKRLEVFAKAIRQKYPDIQLVGSSGPSASGDRFDYLWPEMKRLGVDLVDEHYYMSPEWFFSNAARYDNYDRKGPKVFAGEYASHHKETQKANNFLSALSEAAFMTGLERNADIVRLATYAPLFAHVDAWQWNPDMIWYDNLRSMRTPNYYVQQLYAMNPGTDVVPLTNNGKPVTGQDSIYASATTDKATGEIIIKIVNANNKEYNASFAIKGLKKNTLSDGVMYMLQDNNLLSTNSLDAEKVVPHMSQLPAIGQSLDLNLPPRSFIVARVKTKPIK</sequence>
<evidence type="ECO:0000313" key="2">
    <source>
        <dbReference type="Proteomes" id="UP000305401"/>
    </source>
</evidence>
<proteinExistence type="predicted"/>
<protein>
    <submittedName>
        <fullName evidence="1">Alpha-L-arabinofuranosidase</fullName>
    </submittedName>
</protein>
<comment type="caution">
    <text evidence="1">The sequence shown here is derived from an EMBL/GenBank/DDBJ whole genome shotgun (WGS) entry which is preliminary data.</text>
</comment>
<organism evidence="1 2">
    <name type="scientific">Muribaculum caecicola</name>
    <dbReference type="NCBI Taxonomy" id="3038144"/>
    <lineage>
        <taxon>Bacteria</taxon>
        <taxon>Pseudomonadati</taxon>
        <taxon>Bacteroidota</taxon>
        <taxon>Bacteroidia</taxon>
        <taxon>Bacteroidales</taxon>
        <taxon>Muribaculaceae</taxon>
        <taxon>Muribaculum</taxon>
    </lineage>
</organism>
<keyword evidence="2" id="KW-1185">Reference proteome</keyword>
<gene>
    <name evidence="1" type="ORF">E5990_02005</name>
</gene>
<reference evidence="1" key="1">
    <citation type="submission" date="2019-04" db="EMBL/GenBank/DDBJ databases">
        <title>Microbes associate with the intestines of laboratory mice.</title>
        <authorList>
            <person name="Navarre W."/>
            <person name="Wong E."/>
            <person name="Huang K.C."/>
            <person name="Tropini C."/>
            <person name="Ng K."/>
            <person name="Yu B."/>
        </authorList>
    </citation>
    <scope>NUCLEOTIDE SEQUENCE</scope>
    <source>
        <strain evidence="1">NM86_A22</strain>
    </source>
</reference>
<accession>A0AC61S7F5</accession>